<name>A0A0M5IQ69_STRPR</name>
<gene>
    <name evidence="3" type="ORF">SPRI_2692</name>
</gene>
<evidence type="ECO:0000313" key="3">
    <source>
        <dbReference type="EMBL" id="ALC20998.1"/>
    </source>
</evidence>
<feature type="compositionally biased region" description="Gly residues" evidence="1">
    <location>
        <begin position="335"/>
        <end position="345"/>
    </location>
</feature>
<feature type="compositionally biased region" description="Low complexity" evidence="1">
    <location>
        <begin position="318"/>
        <end position="334"/>
    </location>
</feature>
<dbReference type="OMA" id="KGECAGT"/>
<feature type="signal peptide" evidence="2">
    <location>
        <begin position="1"/>
        <end position="22"/>
    </location>
</feature>
<dbReference type="AlphaFoldDB" id="A0A0M5IQ69"/>
<sequence>MTAKRKSLVTAAVWASAVVVLAGCSQDGDIKAKGASGERRGPAAVTSGDGESLEGLDAGQIADKAVAATRAAKSLTMAGRVEKDGEPVSIDLALDSGDKCSGLLGVKGGRAELRQVSEVMYLKGDEQFWSASLRERSSESPGADNGAVVELMQGRWVKMPTGTVKDLDRVCDLKAMFAQMDVDEADRKQMTKGPDSEVEGVPTVTLVKKEQDRTTTVHVAKEGKPHVLKIVKAGGDETGTIILSHYDEPVKVEAPPAEEVVDLDNLTGGAGLGFEAGATQSGDGSGTAGEPDRGGDVGVGAGTEAGADPEGDAGTGSAEGAAPDQGGDADAGEGAVSGDGSGPGTGSDAVTGDGAGTGAGTDSGGDTGSGAGTAADGDSTS</sequence>
<feature type="compositionally biased region" description="Gly residues" evidence="1">
    <location>
        <begin position="353"/>
        <end position="371"/>
    </location>
</feature>
<feature type="compositionally biased region" description="Low complexity" evidence="1">
    <location>
        <begin position="372"/>
        <end position="381"/>
    </location>
</feature>
<feature type="compositionally biased region" description="Basic and acidic residues" evidence="1">
    <location>
        <begin position="30"/>
        <end position="41"/>
    </location>
</feature>
<dbReference type="PROSITE" id="PS51257">
    <property type="entry name" value="PROKAR_LIPOPROTEIN"/>
    <property type="match status" value="1"/>
</dbReference>
<proteinExistence type="predicted"/>
<accession>A0A0M5IQ69</accession>
<dbReference type="STRING" id="38300.SPRI_2692"/>
<reference evidence="3 4" key="1">
    <citation type="submission" date="2015-08" db="EMBL/GenBank/DDBJ databases">
        <title>Genome sequence of the pristinamycin over-producing bacterium Streptomyces pristinaespiralis HCCB10218.</title>
        <authorList>
            <person name="Tian J."/>
            <person name="Yang J."/>
            <person name="Li L."/>
            <person name="Ruan L."/>
            <person name="Wei W."/>
            <person name="Zheng G."/>
            <person name="Wei Z."/>
            <person name="Yang S."/>
            <person name="Ge M."/>
            <person name="Jiang W."/>
            <person name="Lu Y."/>
        </authorList>
    </citation>
    <scope>NUCLEOTIDE SEQUENCE [LARGE SCALE GENOMIC DNA]</scope>
    <source>
        <strain evidence="3 4">HCCB 10218</strain>
    </source>
</reference>
<protein>
    <submittedName>
        <fullName evidence="3">Uncharacterized protein</fullName>
    </submittedName>
</protein>
<feature type="chain" id="PRO_5043971629" evidence="2">
    <location>
        <begin position="23"/>
        <end position="381"/>
    </location>
</feature>
<dbReference type="GeneID" id="97236268"/>
<dbReference type="PATRIC" id="fig|38300.4.peg.2840"/>
<evidence type="ECO:0000256" key="2">
    <source>
        <dbReference type="SAM" id="SignalP"/>
    </source>
</evidence>
<feature type="region of interest" description="Disordered" evidence="1">
    <location>
        <begin position="30"/>
        <end position="51"/>
    </location>
</feature>
<dbReference type="Gene3D" id="2.50.20.20">
    <property type="match status" value="1"/>
</dbReference>
<dbReference type="RefSeq" id="WP_005312276.1">
    <property type="nucleotide sequence ID" value="NZ_CP011340.1"/>
</dbReference>
<feature type="region of interest" description="Disordered" evidence="1">
    <location>
        <begin position="272"/>
        <end position="381"/>
    </location>
</feature>
<dbReference type="Proteomes" id="UP000060513">
    <property type="component" value="Chromosome"/>
</dbReference>
<dbReference type="KEGG" id="spri:SPRI_2692"/>
<organism evidence="3">
    <name type="scientific">Streptomyces pristinaespiralis</name>
    <dbReference type="NCBI Taxonomy" id="38300"/>
    <lineage>
        <taxon>Bacteria</taxon>
        <taxon>Bacillati</taxon>
        <taxon>Actinomycetota</taxon>
        <taxon>Actinomycetes</taxon>
        <taxon>Kitasatosporales</taxon>
        <taxon>Streptomycetaceae</taxon>
        <taxon>Streptomyces</taxon>
    </lineage>
</organism>
<evidence type="ECO:0000313" key="4">
    <source>
        <dbReference type="Proteomes" id="UP000060513"/>
    </source>
</evidence>
<dbReference type="EMBL" id="CP011340">
    <property type="protein sequence ID" value="ALC20998.1"/>
    <property type="molecule type" value="Genomic_DNA"/>
</dbReference>
<evidence type="ECO:0000256" key="1">
    <source>
        <dbReference type="SAM" id="MobiDB-lite"/>
    </source>
</evidence>
<keyword evidence="2" id="KW-0732">Signal</keyword>